<dbReference type="InterPro" id="IPR036271">
    <property type="entry name" value="Tet_transcr_reg_TetR-rel_C_sf"/>
</dbReference>
<dbReference type="PRINTS" id="PR00455">
    <property type="entry name" value="HTHTETR"/>
</dbReference>
<dbReference type="GO" id="GO:0000976">
    <property type="term" value="F:transcription cis-regulatory region binding"/>
    <property type="evidence" value="ECO:0007669"/>
    <property type="project" value="TreeGrafter"/>
</dbReference>
<feature type="DNA-binding region" description="H-T-H motif" evidence="4">
    <location>
        <begin position="44"/>
        <end position="63"/>
    </location>
</feature>
<proteinExistence type="predicted"/>
<evidence type="ECO:0000313" key="6">
    <source>
        <dbReference type="EMBL" id="WUM19587.1"/>
    </source>
</evidence>
<organism evidence="6 7">
    <name type="scientific">Williamsia herbipolensis</name>
    <dbReference type="NCBI Taxonomy" id="1603258"/>
    <lineage>
        <taxon>Bacteria</taxon>
        <taxon>Bacillati</taxon>
        <taxon>Actinomycetota</taxon>
        <taxon>Actinomycetes</taxon>
        <taxon>Mycobacteriales</taxon>
        <taxon>Nocardiaceae</taxon>
        <taxon>Williamsia</taxon>
    </lineage>
</organism>
<dbReference type="EMBL" id="CP108021">
    <property type="protein sequence ID" value="WUM19587.1"/>
    <property type="molecule type" value="Genomic_DNA"/>
</dbReference>
<evidence type="ECO:0000259" key="5">
    <source>
        <dbReference type="PROSITE" id="PS50977"/>
    </source>
</evidence>
<dbReference type="KEGG" id="whr:OG579_18070"/>
<evidence type="ECO:0000256" key="4">
    <source>
        <dbReference type="PROSITE-ProRule" id="PRU00335"/>
    </source>
</evidence>
<dbReference type="Proteomes" id="UP001432128">
    <property type="component" value="Chromosome"/>
</dbReference>
<gene>
    <name evidence="6" type="ORF">OG579_18070</name>
</gene>
<keyword evidence="3" id="KW-0804">Transcription</keyword>
<dbReference type="InterPro" id="IPR009057">
    <property type="entry name" value="Homeodomain-like_sf"/>
</dbReference>
<dbReference type="Gene3D" id="1.10.357.10">
    <property type="entry name" value="Tetracycline Repressor, domain 2"/>
    <property type="match status" value="1"/>
</dbReference>
<dbReference type="SUPFAM" id="SSF46689">
    <property type="entry name" value="Homeodomain-like"/>
    <property type="match status" value="1"/>
</dbReference>
<dbReference type="GO" id="GO:0003700">
    <property type="term" value="F:DNA-binding transcription factor activity"/>
    <property type="evidence" value="ECO:0007669"/>
    <property type="project" value="TreeGrafter"/>
</dbReference>
<dbReference type="InterPro" id="IPR050109">
    <property type="entry name" value="HTH-type_TetR-like_transc_reg"/>
</dbReference>
<sequence>MTTADQVRTERTEARPLRADAERNRLRIIAAARDLFAQRGLEVTLDDVAAHAGVGVGTVYRRFDNRDQLIEGVFVEHLHEVATRLTAALESPDTWNGVVTLFTYVGESMAGDRGLASVMMRIDHTAPAIETAKLSMTSLIEQVHQRGVSEGVLRPEIERTDFFAFFTMLSSIAEVTESTAPGTWRRYLELMLDSIRADGTRHPLTVPAMTDEQIRAAQAARCRTR</sequence>
<reference evidence="6 7" key="1">
    <citation type="submission" date="2022-10" db="EMBL/GenBank/DDBJ databases">
        <title>The complete genomes of actinobacterial strains from the NBC collection.</title>
        <authorList>
            <person name="Joergensen T.S."/>
            <person name="Alvarez Arevalo M."/>
            <person name="Sterndorff E.B."/>
            <person name="Faurdal D."/>
            <person name="Vuksanovic O."/>
            <person name="Mourched A.-S."/>
            <person name="Charusanti P."/>
            <person name="Shaw S."/>
            <person name="Blin K."/>
            <person name="Weber T."/>
        </authorList>
    </citation>
    <scope>NUCLEOTIDE SEQUENCE [LARGE SCALE GENOMIC DNA]</scope>
    <source>
        <strain evidence="6 7">NBC_00319</strain>
    </source>
</reference>
<dbReference type="InterPro" id="IPR001647">
    <property type="entry name" value="HTH_TetR"/>
</dbReference>
<keyword evidence="7" id="KW-1185">Reference proteome</keyword>
<dbReference type="PROSITE" id="PS50977">
    <property type="entry name" value="HTH_TETR_2"/>
    <property type="match status" value="1"/>
</dbReference>
<dbReference type="PANTHER" id="PTHR30055:SF234">
    <property type="entry name" value="HTH-TYPE TRANSCRIPTIONAL REGULATOR BETI"/>
    <property type="match status" value="1"/>
</dbReference>
<evidence type="ECO:0000313" key="7">
    <source>
        <dbReference type="Proteomes" id="UP001432128"/>
    </source>
</evidence>
<feature type="domain" description="HTH tetR-type" evidence="5">
    <location>
        <begin position="22"/>
        <end position="81"/>
    </location>
</feature>
<protein>
    <submittedName>
        <fullName evidence="6">TetR/AcrR family transcriptional regulator</fullName>
    </submittedName>
</protein>
<keyword evidence="1" id="KW-0805">Transcription regulation</keyword>
<evidence type="ECO:0000256" key="1">
    <source>
        <dbReference type="ARBA" id="ARBA00023015"/>
    </source>
</evidence>
<keyword evidence="2 4" id="KW-0238">DNA-binding</keyword>
<dbReference type="SUPFAM" id="SSF48498">
    <property type="entry name" value="Tetracyclin repressor-like, C-terminal domain"/>
    <property type="match status" value="1"/>
</dbReference>
<name>A0AAU4K0S6_9NOCA</name>
<evidence type="ECO:0000256" key="2">
    <source>
        <dbReference type="ARBA" id="ARBA00023125"/>
    </source>
</evidence>
<evidence type="ECO:0000256" key="3">
    <source>
        <dbReference type="ARBA" id="ARBA00023163"/>
    </source>
</evidence>
<dbReference type="Pfam" id="PF00440">
    <property type="entry name" value="TetR_N"/>
    <property type="match status" value="1"/>
</dbReference>
<accession>A0AAU4K0S6</accession>
<dbReference type="PANTHER" id="PTHR30055">
    <property type="entry name" value="HTH-TYPE TRANSCRIPTIONAL REGULATOR RUTR"/>
    <property type="match status" value="1"/>
</dbReference>
<dbReference type="AlphaFoldDB" id="A0AAU4K0S6"/>
<dbReference type="RefSeq" id="WP_328857065.1">
    <property type="nucleotide sequence ID" value="NZ_CP108021.1"/>
</dbReference>